<dbReference type="SUPFAM" id="SSF51316">
    <property type="entry name" value="Mss4-like"/>
    <property type="match status" value="1"/>
</dbReference>
<comment type="similarity">
    <text evidence="1">Belongs to the Gfa family.</text>
</comment>
<evidence type="ECO:0000256" key="1">
    <source>
        <dbReference type="ARBA" id="ARBA00005495"/>
    </source>
</evidence>
<evidence type="ECO:0000313" key="7">
    <source>
        <dbReference type="Proteomes" id="UP000623467"/>
    </source>
</evidence>
<evidence type="ECO:0000256" key="4">
    <source>
        <dbReference type="ARBA" id="ARBA00023239"/>
    </source>
</evidence>
<keyword evidence="2" id="KW-0479">Metal-binding</keyword>
<gene>
    <name evidence="6" type="ORF">MSAN_00316000</name>
</gene>
<name>A0A8H6Z867_9AGAR</name>
<accession>A0A8H6Z867</accession>
<dbReference type="PANTHER" id="PTHR33337:SF40">
    <property type="entry name" value="CENP-V_GFA DOMAIN-CONTAINING PROTEIN-RELATED"/>
    <property type="match status" value="1"/>
</dbReference>
<sequence>MATGTTQLQGRCVCNALRYSLHLSTSAPDSEELDARTTLCHCESCRRAFGSNYGLTTKVSVESFMYEPGSVQPKLYKQQDNGVTREFCEVCGAYICEYGEAAKERFRYVMWGTLDEPERVPPKGEFFCRDRPGWMPEIEGIFHKQEIKE</sequence>
<dbReference type="EMBL" id="JACAZH010000002">
    <property type="protein sequence ID" value="KAF7374325.1"/>
    <property type="molecule type" value="Genomic_DNA"/>
</dbReference>
<evidence type="ECO:0000256" key="3">
    <source>
        <dbReference type="ARBA" id="ARBA00022833"/>
    </source>
</evidence>
<keyword evidence="7" id="KW-1185">Reference proteome</keyword>
<evidence type="ECO:0000256" key="2">
    <source>
        <dbReference type="ARBA" id="ARBA00022723"/>
    </source>
</evidence>
<dbReference type="GO" id="GO:0016846">
    <property type="term" value="F:carbon-sulfur lyase activity"/>
    <property type="evidence" value="ECO:0007669"/>
    <property type="project" value="InterPro"/>
</dbReference>
<proteinExistence type="inferred from homology"/>
<dbReference type="PROSITE" id="PS51891">
    <property type="entry name" value="CENP_V_GFA"/>
    <property type="match status" value="1"/>
</dbReference>
<comment type="caution">
    <text evidence="6">The sequence shown here is derived from an EMBL/GenBank/DDBJ whole genome shotgun (WGS) entry which is preliminary data.</text>
</comment>
<protein>
    <submittedName>
        <fullName evidence="6">DUF636-domain-containing protein</fullName>
    </submittedName>
</protein>
<keyword evidence="3" id="KW-0862">Zinc</keyword>
<evidence type="ECO:0000259" key="5">
    <source>
        <dbReference type="PROSITE" id="PS51891"/>
    </source>
</evidence>
<dbReference type="Gene3D" id="3.90.1590.10">
    <property type="entry name" value="glutathione-dependent formaldehyde- activating enzyme (gfa)"/>
    <property type="match status" value="1"/>
</dbReference>
<dbReference type="PANTHER" id="PTHR33337">
    <property type="entry name" value="GFA DOMAIN-CONTAINING PROTEIN"/>
    <property type="match status" value="1"/>
</dbReference>
<dbReference type="InterPro" id="IPR011057">
    <property type="entry name" value="Mss4-like_sf"/>
</dbReference>
<dbReference type="GO" id="GO:0046872">
    <property type="term" value="F:metal ion binding"/>
    <property type="evidence" value="ECO:0007669"/>
    <property type="project" value="UniProtKB-KW"/>
</dbReference>
<feature type="domain" description="CENP-V/GFA" evidence="5">
    <location>
        <begin position="8"/>
        <end position="139"/>
    </location>
</feature>
<organism evidence="6 7">
    <name type="scientific">Mycena sanguinolenta</name>
    <dbReference type="NCBI Taxonomy" id="230812"/>
    <lineage>
        <taxon>Eukaryota</taxon>
        <taxon>Fungi</taxon>
        <taxon>Dikarya</taxon>
        <taxon>Basidiomycota</taxon>
        <taxon>Agaricomycotina</taxon>
        <taxon>Agaricomycetes</taxon>
        <taxon>Agaricomycetidae</taxon>
        <taxon>Agaricales</taxon>
        <taxon>Marasmiineae</taxon>
        <taxon>Mycenaceae</taxon>
        <taxon>Mycena</taxon>
    </lineage>
</organism>
<dbReference type="Pfam" id="PF04828">
    <property type="entry name" value="GFA"/>
    <property type="match status" value="1"/>
</dbReference>
<dbReference type="AlphaFoldDB" id="A0A8H6Z867"/>
<dbReference type="InterPro" id="IPR006913">
    <property type="entry name" value="CENP-V/GFA"/>
</dbReference>
<dbReference type="OrthoDB" id="9985472at2759"/>
<dbReference type="Proteomes" id="UP000623467">
    <property type="component" value="Unassembled WGS sequence"/>
</dbReference>
<keyword evidence="4" id="KW-0456">Lyase</keyword>
<evidence type="ECO:0000313" key="6">
    <source>
        <dbReference type="EMBL" id="KAF7374325.1"/>
    </source>
</evidence>
<reference evidence="6" key="1">
    <citation type="submission" date="2020-05" db="EMBL/GenBank/DDBJ databases">
        <title>Mycena genomes resolve the evolution of fungal bioluminescence.</title>
        <authorList>
            <person name="Tsai I.J."/>
        </authorList>
    </citation>
    <scope>NUCLEOTIDE SEQUENCE</scope>
    <source>
        <strain evidence="6">160909Yilan</strain>
    </source>
</reference>